<dbReference type="InterPro" id="IPR003594">
    <property type="entry name" value="HATPase_dom"/>
</dbReference>
<evidence type="ECO:0000256" key="5">
    <source>
        <dbReference type="SAM" id="MobiDB-lite"/>
    </source>
</evidence>
<feature type="domain" description="Histidine kinase" evidence="7">
    <location>
        <begin position="247"/>
        <end position="440"/>
    </location>
</feature>
<feature type="transmembrane region" description="Helical" evidence="6">
    <location>
        <begin position="71"/>
        <end position="89"/>
    </location>
</feature>
<dbReference type="Gene3D" id="1.20.5.1930">
    <property type="match status" value="1"/>
</dbReference>
<keyword evidence="6" id="KW-1133">Transmembrane helix</keyword>
<dbReference type="Pfam" id="PF02518">
    <property type="entry name" value="HATPase_c"/>
    <property type="match status" value="1"/>
</dbReference>
<evidence type="ECO:0000313" key="9">
    <source>
        <dbReference type="Proteomes" id="UP000642284"/>
    </source>
</evidence>
<dbReference type="InterPro" id="IPR050482">
    <property type="entry name" value="Sensor_HK_TwoCompSys"/>
</dbReference>
<feature type="transmembrane region" description="Helical" evidence="6">
    <location>
        <begin position="109"/>
        <end position="128"/>
    </location>
</feature>
<dbReference type="CDD" id="cd16917">
    <property type="entry name" value="HATPase_UhpB-NarQ-NarX-like"/>
    <property type="match status" value="1"/>
</dbReference>
<organism evidence="8 9">
    <name type="scientific">Streptomyces polyasparticus</name>
    <dbReference type="NCBI Taxonomy" id="2767826"/>
    <lineage>
        <taxon>Bacteria</taxon>
        <taxon>Bacillati</taxon>
        <taxon>Actinomycetota</taxon>
        <taxon>Actinomycetes</taxon>
        <taxon>Kitasatosporales</taxon>
        <taxon>Streptomycetaceae</taxon>
        <taxon>Streptomyces</taxon>
    </lineage>
</organism>
<dbReference type="Pfam" id="PF07730">
    <property type="entry name" value="HisKA_3"/>
    <property type="match status" value="1"/>
</dbReference>
<dbReference type="SUPFAM" id="SSF55874">
    <property type="entry name" value="ATPase domain of HSP90 chaperone/DNA topoisomerase II/histidine kinase"/>
    <property type="match status" value="1"/>
</dbReference>
<evidence type="ECO:0000313" key="8">
    <source>
        <dbReference type="EMBL" id="MBC9711454.1"/>
    </source>
</evidence>
<dbReference type="PANTHER" id="PTHR24421">
    <property type="entry name" value="NITRATE/NITRITE SENSOR PROTEIN NARX-RELATED"/>
    <property type="match status" value="1"/>
</dbReference>
<keyword evidence="3" id="KW-0902">Two-component regulatory system</keyword>
<dbReference type="Proteomes" id="UP000642284">
    <property type="component" value="Unassembled WGS sequence"/>
</dbReference>
<dbReference type="SMART" id="SM00387">
    <property type="entry name" value="HATPase_c"/>
    <property type="match status" value="1"/>
</dbReference>
<evidence type="ECO:0000259" key="7">
    <source>
        <dbReference type="PROSITE" id="PS50109"/>
    </source>
</evidence>
<evidence type="ECO:0000256" key="3">
    <source>
        <dbReference type="ARBA" id="ARBA00023012"/>
    </source>
</evidence>
<proteinExistence type="predicted"/>
<dbReference type="InterPro" id="IPR011712">
    <property type="entry name" value="Sig_transdc_His_kin_sub3_dim/P"/>
</dbReference>
<evidence type="ECO:0000256" key="2">
    <source>
        <dbReference type="ARBA" id="ARBA00022777"/>
    </source>
</evidence>
<evidence type="ECO:0000256" key="4">
    <source>
        <dbReference type="SAM" id="Coils"/>
    </source>
</evidence>
<gene>
    <name evidence="8" type="ORF">H9Y04_02565</name>
</gene>
<feature type="transmembrane region" description="Helical" evidence="6">
    <location>
        <begin position="169"/>
        <end position="187"/>
    </location>
</feature>
<feature type="coiled-coil region" evidence="4">
    <location>
        <begin position="197"/>
        <end position="227"/>
    </location>
</feature>
<feature type="compositionally biased region" description="Basic and acidic residues" evidence="5">
    <location>
        <begin position="442"/>
        <end position="461"/>
    </location>
</feature>
<dbReference type="Gene3D" id="3.30.565.10">
    <property type="entry name" value="Histidine kinase-like ATPase, C-terminal domain"/>
    <property type="match status" value="1"/>
</dbReference>
<protein>
    <submittedName>
        <fullName evidence="8">Sensor histidine kinase</fullName>
    </submittedName>
</protein>
<keyword evidence="6" id="KW-0472">Membrane</keyword>
<accession>A0ABR7S8L7</accession>
<dbReference type="PANTHER" id="PTHR24421:SF62">
    <property type="entry name" value="SENSORY TRANSDUCTION HISTIDINE KINASE"/>
    <property type="match status" value="1"/>
</dbReference>
<reference evidence="8 9" key="1">
    <citation type="submission" date="2020-08" db="EMBL/GenBank/DDBJ databases">
        <title>Genemic of Streptomyces polyaspartic.</title>
        <authorList>
            <person name="Liu W."/>
        </authorList>
    </citation>
    <scope>NUCLEOTIDE SEQUENCE [LARGE SCALE GENOMIC DNA]</scope>
    <source>
        <strain evidence="8 9">TRM66268-LWL</strain>
    </source>
</reference>
<dbReference type="PROSITE" id="PS50109">
    <property type="entry name" value="HIS_KIN"/>
    <property type="match status" value="1"/>
</dbReference>
<dbReference type="EMBL" id="JACTVJ010000002">
    <property type="protein sequence ID" value="MBC9711454.1"/>
    <property type="molecule type" value="Genomic_DNA"/>
</dbReference>
<feature type="compositionally biased region" description="Basic and acidic residues" evidence="5">
    <location>
        <begin position="469"/>
        <end position="496"/>
    </location>
</feature>
<feature type="transmembrane region" description="Helical" evidence="6">
    <location>
        <begin position="43"/>
        <end position="64"/>
    </location>
</feature>
<keyword evidence="6" id="KW-0812">Transmembrane</keyword>
<keyword evidence="4" id="KW-0175">Coiled coil</keyword>
<dbReference type="GO" id="GO:0016301">
    <property type="term" value="F:kinase activity"/>
    <property type="evidence" value="ECO:0007669"/>
    <property type="project" value="UniProtKB-KW"/>
</dbReference>
<keyword evidence="2 8" id="KW-0418">Kinase</keyword>
<evidence type="ECO:0000256" key="6">
    <source>
        <dbReference type="SAM" id="Phobius"/>
    </source>
</evidence>
<keyword evidence="1" id="KW-0808">Transferase</keyword>
<dbReference type="InterPro" id="IPR005467">
    <property type="entry name" value="His_kinase_dom"/>
</dbReference>
<sequence length="496" mass="53897">MRGTWYDAIVRHSTKGPDPSVTPLDAAAAHDKVEERWEYLLRWGPFVLLGVTLVLVLGTANQLLPTAGERWAAGGLSAAALLLELWWYRMGRGHTVPTPAGSVYYAIRWALAFTLSWLNPFAAFYAALGYFGAERLLPQRWVTLGLFASAITIAGSQSGGFPPPNGPRWLLFGAILAVHVSLFWVFARLNTYEQQRTNVQRATIAELEQTNAKLQQALDENAALHAQLLVQAREAGVADERRRLAAEIHDTIAQGLTGIIAQLQVVANTDDRDLAREHLGRAADLARSSLGEARRSVHNLGPAALRDQGLAEALKETVAEWSARTGVRAEFTVTGTAEPLHDEIEGTLVRIAQEALSNTARHAAATRIGVTLSYMDDEVALDVRDDGTGFDPLAVPQRSGSGGFGVDGMRARAERVAGTVEIESEPGFGTAVSARVPLVRKETAQPRVREESAQPGAREESAQPGVREATARSRAHEEPLVRTQDRPVPLDHHDQL</sequence>
<keyword evidence="9" id="KW-1185">Reference proteome</keyword>
<comment type="caution">
    <text evidence="8">The sequence shown here is derived from an EMBL/GenBank/DDBJ whole genome shotgun (WGS) entry which is preliminary data.</text>
</comment>
<dbReference type="InterPro" id="IPR036890">
    <property type="entry name" value="HATPase_C_sf"/>
</dbReference>
<evidence type="ECO:0000256" key="1">
    <source>
        <dbReference type="ARBA" id="ARBA00022679"/>
    </source>
</evidence>
<feature type="region of interest" description="Disordered" evidence="5">
    <location>
        <begin position="442"/>
        <end position="496"/>
    </location>
</feature>
<name>A0ABR7S8L7_9ACTN</name>